<evidence type="ECO:0000313" key="2">
    <source>
        <dbReference type="EnsemblPlants" id="QL02p084534:mrna"/>
    </source>
</evidence>
<dbReference type="InParanoid" id="A0A7N2L145"/>
<dbReference type="EnsemblPlants" id="QL02p084534:mrna">
    <property type="protein sequence ID" value="QL02p084534:mrna"/>
    <property type="gene ID" value="QL02p084534"/>
</dbReference>
<sequence>MLKANPNLATVKNEDEEETVLHVLACNPSAFVSGSRPGLLRRHLNILCMANFFSLSIPGLKLKEEKSKQSQAHELLKQCLQSYRDDIENLNEIPELSLVLFIAADVGNVEFLVKLIHFDFDLLWKIDHKKRSIFHIAVEKRHESIFNLLAVGSIRDLLADRINEDGNNMLHLAAGLAPEDELNAISGAALQMQRELLWFKEVEKAIRPVFKEMKNGNGETPYVLFAKNHKKLRNEGEKRMMNTAKSSMRKSKPPTTPIATPAPPTKIVPAAKRKPTADIVAAVADSNNNNSIVVYSVDSSNQNGNGSGESGGGPWKRKSRWADDEPKPLPTSLLI</sequence>
<dbReference type="PANTHER" id="PTHR24177">
    <property type="entry name" value="CASKIN"/>
    <property type="match status" value="1"/>
</dbReference>
<accession>A0A7N2L145</accession>
<reference evidence="3" key="1">
    <citation type="journal article" date="2016" name="G3 (Bethesda)">
        <title>First Draft Assembly and Annotation of the Genome of a California Endemic Oak Quercus lobata Nee (Fagaceae).</title>
        <authorList>
            <person name="Sork V.L."/>
            <person name="Fitz-Gibbon S.T."/>
            <person name="Puiu D."/>
            <person name="Crepeau M."/>
            <person name="Gugger P.F."/>
            <person name="Sherman R."/>
            <person name="Stevens K."/>
            <person name="Langley C.H."/>
            <person name="Pellegrini M."/>
            <person name="Salzberg S.L."/>
        </authorList>
    </citation>
    <scope>NUCLEOTIDE SEQUENCE [LARGE SCALE GENOMIC DNA]</scope>
    <source>
        <strain evidence="3">cv. SW786</strain>
    </source>
</reference>
<dbReference type="Gramene" id="QL02p084534:mrna">
    <property type="protein sequence ID" value="QL02p084534:mrna"/>
    <property type="gene ID" value="QL02p084534"/>
</dbReference>
<dbReference type="AlphaFoldDB" id="A0A7N2L145"/>
<dbReference type="SUPFAM" id="SSF48403">
    <property type="entry name" value="Ankyrin repeat"/>
    <property type="match status" value="1"/>
</dbReference>
<dbReference type="PANTHER" id="PTHR24177:SF292">
    <property type="entry name" value="ANKYRIN REPEAT FAMILY PROTEIN-RELATED"/>
    <property type="match status" value="1"/>
</dbReference>
<protein>
    <recommendedName>
        <fullName evidence="4">Ankyrin repeat-containing protein</fullName>
    </recommendedName>
</protein>
<reference evidence="2" key="2">
    <citation type="submission" date="2021-01" db="UniProtKB">
        <authorList>
            <consortium name="EnsemblPlants"/>
        </authorList>
    </citation>
    <scope>IDENTIFICATION</scope>
</reference>
<feature type="region of interest" description="Disordered" evidence="1">
    <location>
        <begin position="244"/>
        <end position="268"/>
    </location>
</feature>
<name>A0A7N2L145_QUELO</name>
<evidence type="ECO:0008006" key="4">
    <source>
        <dbReference type="Google" id="ProtNLM"/>
    </source>
</evidence>
<dbReference type="InterPro" id="IPR036770">
    <property type="entry name" value="Ankyrin_rpt-contain_sf"/>
</dbReference>
<organism evidence="2 3">
    <name type="scientific">Quercus lobata</name>
    <name type="common">Valley oak</name>
    <dbReference type="NCBI Taxonomy" id="97700"/>
    <lineage>
        <taxon>Eukaryota</taxon>
        <taxon>Viridiplantae</taxon>
        <taxon>Streptophyta</taxon>
        <taxon>Embryophyta</taxon>
        <taxon>Tracheophyta</taxon>
        <taxon>Spermatophyta</taxon>
        <taxon>Magnoliopsida</taxon>
        <taxon>eudicotyledons</taxon>
        <taxon>Gunneridae</taxon>
        <taxon>Pentapetalae</taxon>
        <taxon>rosids</taxon>
        <taxon>fabids</taxon>
        <taxon>Fagales</taxon>
        <taxon>Fagaceae</taxon>
        <taxon>Quercus</taxon>
    </lineage>
</organism>
<evidence type="ECO:0000256" key="1">
    <source>
        <dbReference type="SAM" id="MobiDB-lite"/>
    </source>
</evidence>
<evidence type="ECO:0000313" key="3">
    <source>
        <dbReference type="Proteomes" id="UP000594261"/>
    </source>
</evidence>
<feature type="compositionally biased region" description="Gly residues" evidence="1">
    <location>
        <begin position="305"/>
        <end position="314"/>
    </location>
</feature>
<dbReference type="GO" id="GO:0016020">
    <property type="term" value="C:membrane"/>
    <property type="evidence" value="ECO:0007669"/>
    <property type="project" value="TreeGrafter"/>
</dbReference>
<keyword evidence="3" id="KW-1185">Reference proteome</keyword>
<dbReference type="Gene3D" id="1.25.40.20">
    <property type="entry name" value="Ankyrin repeat-containing domain"/>
    <property type="match status" value="1"/>
</dbReference>
<dbReference type="Proteomes" id="UP000594261">
    <property type="component" value="Chromosome 2"/>
</dbReference>
<proteinExistence type="predicted"/>
<feature type="region of interest" description="Disordered" evidence="1">
    <location>
        <begin position="296"/>
        <end position="335"/>
    </location>
</feature>
<feature type="compositionally biased region" description="Pro residues" evidence="1">
    <location>
        <begin position="254"/>
        <end position="266"/>
    </location>
</feature>